<dbReference type="InterPro" id="IPR011006">
    <property type="entry name" value="CheY-like_superfamily"/>
</dbReference>
<keyword evidence="18" id="KW-1185">Reference proteome</keyword>
<keyword evidence="5 12" id="KW-0378">Hydrolase</keyword>
<dbReference type="PANTHER" id="PTHR42872">
    <property type="entry name" value="PROTEIN-GLUTAMATE METHYLESTERASE/PROTEIN-GLUTAMINE GLUTAMINASE"/>
    <property type="match status" value="1"/>
</dbReference>
<dbReference type="NCBIfam" id="NF009206">
    <property type="entry name" value="PRK12555.1"/>
    <property type="match status" value="1"/>
</dbReference>
<evidence type="ECO:0000256" key="4">
    <source>
        <dbReference type="ARBA" id="ARBA00022553"/>
    </source>
</evidence>
<dbReference type="PANTHER" id="PTHR42872:SF6">
    <property type="entry name" value="PROTEIN-GLUTAMATE METHYLESTERASE_PROTEIN-GLUTAMINE GLUTAMINASE"/>
    <property type="match status" value="1"/>
</dbReference>
<keyword evidence="4 12" id="KW-0597">Phosphoprotein</keyword>
<dbReference type="OrthoDB" id="9793421at2"/>
<organism evidence="17 18">
    <name type="scientific">Chitinasiproducens palmae</name>
    <dbReference type="NCBI Taxonomy" id="1770053"/>
    <lineage>
        <taxon>Bacteria</taxon>
        <taxon>Pseudomonadati</taxon>
        <taxon>Pseudomonadota</taxon>
        <taxon>Betaproteobacteria</taxon>
        <taxon>Burkholderiales</taxon>
        <taxon>Burkholderiaceae</taxon>
        <taxon>Chitinasiproducens</taxon>
    </lineage>
</organism>
<dbReference type="RefSeq" id="WP_091904200.1">
    <property type="nucleotide sequence ID" value="NZ_FNLO01000001.1"/>
</dbReference>
<reference evidence="18" key="1">
    <citation type="submission" date="2016-09" db="EMBL/GenBank/DDBJ databases">
        <authorList>
            <person name="Varghese N."/>
            <person name="Submissions S."/>
        </authorList>
    </citation>
    <scope>NUCLEOTIDE SEQUENCE [LARGE SCALE GENOMIC DNA]</scope>
    <source>
        <strain evidence="18">JS23</strain>
    </source>
</reference>
<dbReference type="GO" id="GO:0008984">
    <property type="term" value="F:protein-glutamate methylesterase activity"/>
    <property type="evidence" value="ECO:0007669"/>
    <property type="project" value="UniProtKB-UniRule"/>
</dbReference>
<evidence type="ECO:0000259" key="16">
    <source>
        <dbReference type="PROSITE" id="PS50122"/>
    </source>
</evidence>
<dbReference type="PIRSF" id="PIRSF000876">
    <property type="entry name" value="RR_chemtxs_CheB"/>
    <property type="match status" value="1"/>
</dbReference>
<evidence type="ECO:0000256" key="7">
    <source>
        <dbReference type="ARBA" id="ARBA00039140"/>
    </source>
</evidence>
<dbReference type="GO" id="GO:0006935">
    <property type="term" value="P:chemotaxis"/>
    <property type="evidence" value="ECO:0007669"/>
    <property type="project" value="UniProtKB-UniRule"/>
</dbReference>
<name>A0A1H2PJR5_9BURK</name>
<dbReference type="GO" id="GO:0005737">
    <property type="term" value="C:cytoplasm"/>
    <property type="evidence" value="ECO:0007669"/>
    <property type="project" value="UniProtKB-SubCell"/>
</dbReference>
<comment type="PTM">
    <text evidence="12">Phosphorylated by CheA. Phosphorylation of the N-terminal regulatory domain activates the methylesterase activity.</text>
</comment>
<dbReference type="SMART" id="SM00448">
    <property type="entry name" value="REC"/>
    <property type="match status" value="1"/>
</dbReference>
<feature type="domain" description="Response regulatory" evidence="15">
    <location>
        <begin position="9"/>
        <end position="126"/>
    </location>
</feature>
<feature type="modified residue" description="4-aspartylphosphate" evidence="12 14">
    <location>
        <position position="60"/>
    </location>
</feature>
<evidence type="ECO:0000256" key="8">
    <source>
        <dbReference type="ARBA" id="ARBA00048267"/>
    </source>
</evidence>
<comment type="catalytic activity">
    <reaction evidence="8 12">
        <text>[protein]-L-glutamate 5-O-methyl ester + H2O = L-glutamyl-[protein] + methanol + H(+)</text>
        <dbReference type="Rhea" id="RHEA:23236"/>
        <dbReference type="Rhea" id="RHEA-COMP:10208"/>
        <dbReference type="Rhea" id="RHEA-COMP:10311"/>
        <dbReference type="ChEBI" id="CHEBI:15377"/>
        <dbReference type="ChEBI" id="CHEBI:15378"/>
        <dbReference type="ChEBI" id="CHEBI:17790"/>
        <dbReference type="ChEBI" id="CHEBI:29973"/>
        <dbReference type="ChEBI" id="CHEBI:82795"/>
        <dbReference type="EC" id="3.1.1.61"/>
    </reaction>
</comment>
<evidence type="ECO:0000256" key="14">
    <source>
        <dbReference type="PROSITE-ProRule" id="PRU00169"/>
    </source>
</evidence>
<dbReference type="SUPFAM" id="SSF52738">
    <property type="entry name" value="Methylesterase CheB, C-terminal domain"/>
    <property type="match status" value="1"/>
</dbReference>
<dbReference type="Pfam" id="PF00072">
    <property type="entry name" value="Response_reg"/>
    <property type="match status" value="1"/>
</dbReference>
<comment type="function">
    <text evidence="12">Involved in chemotaxis. Part of a chemotaxis signal transduction system that modulates chemotaxis in response to various stimuli. Catalyzes the demethylation of specific methylglutamate residues introduced into the chemoreceptors (methyl-accepting chemotaxis proteins or MCP) by CheR. Also mediates the irreversible deamidation of specific glutamine residues to glutamic acid.</text>
</comment>
<feature type="active site" evidence="12 13">
    <location>
        <position position="212"/>
    </location>
</feature>
<keyword evidence="3 12" id="KW-0145">Chemotaxis</keyword>
<evidence type="ECO:0000256" key="1">
    <source>
        <dbReference type="ARBA" id="ARBA00004496"/>
    </source>
</evidence>
<dbReference type="AlphaFoldDB" id="A0A1H2PJR5"/>
<proteinExistence type="inferred from homology"/>
<feature type="active site" evidence="12 13">
    <location>
        <position position="308"/>
    </location>
</feature>
<dbReference type="InterPro" id="IPR001789">
    <property type="entry name" value="Sig_transdc_resp-reg_receiver"/>
</dbReference>
<dbReference type="SUPFAM" id="SSF52172">
    <property type="entry name" value="CheY-like"/>
    <property type="match status" value="1"/>
</dbReference>
<evidence type="ECO:0000256" key="9">
    <source>
        <dbReference type="ARBA" id="ARBA00051178"/>
    </source>
</evidence>
<dbReference type="EMBL" id="FNLO01000001">
    <property type="protein sequence ID" value="SDV46635.1"/>
    <property type="molecule type" value="Genomic_DNA"/>
</dbReference>
<comment type="subcellular location">
    <subcellularLocation>
        <location evidence="1 12">Cytoplasm</location>
    </subcellularLocation>
</comment>
<evidence type="ECO:0000259" key="15">
    <source>
        <dbReference type="PROSITE" id="PS50110"/>
    </source>
</evidence>
<dbReference type="NCBIfam" id="NF001965">
    <property type="entry name" value="PRK00742.1"/>
    <property type="match status" value="1"/>
</dbReference>
<dbReference type="FunFam" id="3.40.50.180:FF:000001">
    <property type="entry name" value="Protein-glutamate methylesterase/protein-glutamine glutaminase"/>
    <property type="match status" value="1"/>
</dbReference>
<dbReference type="GO" id="GO:0050568">
    <property type="term" value="F:protein-glutamine glutaminase activity"/>
    <property type="evidence" value="ECO:0007669"/>
    <property type="project" value="UniProtKB-UniRule"/>
</dbReference>
<dbReference type="EC" id="3.1.1.61" evidence="7 12"/>
<dbReference type="FunFam" id="3.40.50.2300:FF:000060">
    <property type="entry name" value="Protein-glutamate methylesterase/protein-glutamine glutaminase"/>
    <property type="match status" value="1"/>
</dbReference>
<feature type="domain" description="CheB-type methylesterase" evidence="16">
    <location>
        <begin position="174"/>
        <end position="366"/>
    </location>
</feature>
<comment type="domain">
    <text evidence="12">Contains a C-terminal catalytic domain, and an N-terminal region which modulates catalytic activity.</text>
</comment>
<gene>
    <name evidence="12" type="primary">cheB</name>
    <name evidence="17" type="ORF">SAMN05216551_101502</name>
</gene>
<evidence type="ECO:0000256" key="10">
    <source>
        <dbReference type="ARBA" id="ARBA00061116"/>
    </source>
</evidence>
<dbReference type="InterPro" id="IPR035909">
    <property type="entry name" value="CheB_C"/>
</dbReference>
<dbReference type="PROSITE" id="PS50110">
    <property type="entry name" value="RESPONSE_REGULATORY"/>
    <property type="match status" value="1"/>
</dbReference>
<evidence type="ECO:0000256" key="12">
    <source>
        <dbReference type="HAMAP-Rule" id="MF_00099"/>
    </source>
</evidence>
<evidence type="ECO:0000256" key="2">
    <source>
        <dbReference type="ARBA" id="ARBA00022490"/>
    </source>
</evidence>
<dbReference type="CDD" id="cd16432">
    <property type="entry name" value="CheB_Rec"/>
    <property type="match status" value="1"/>
</dbReference>
<dbReference type="InterPro" id="IPR000673">
    <property type="entry name" value="Sig_transdc_resp-reg_Me-estase"/>
</dbReference>
<evidence type="ECO:0000256" key="11">
    <source>
        <dbReference type="ARBA" id="ARBA00067927"/>
    </source>
</evidence>
<evidence type="ECO:0000256" key="13">
    <source>
        <dbReference type="PROSITE-ProRule" id="PRU00050"/>
    </source>
</evidence>
<protein>
    <recommendedName>
        <fullName evidence="11 12">Protein-glutamate methylesterase/protein-glutamine glutaminase</fullName>
        <ecNumber evidence="7 12">3.1.1.61</ecNumber>
        <ecNumber evidence="6 12">3.5.1.44</ecNumber>
    </recommendedName>
</protein>
<dbReference type="InterPro" id="IPR008248">
    <property type="entry name" value="CheB-like"/>
</dbReference>
<sequence>MQVASKKIRVLCVDDSALVRRLMTEIIDAEPDMTVVATAPDPLVARELIKQHNPDVLTLDVEMPRMDGLDFLEKLMRLRPMPVVMVSSLTERGSEITLRALELGAVDFVSKPRVGIRDGMLEYAATIADKVRAAARARLRLPPHGVVPHVAGAGAAASAVPSAARLAPMIGDRLVSTEKLLIVGASTGGTEAIRELLVPLPPDAPGVLITQHMPPGFTRSFAKRLDSLCRISVKEAEHGERVLPGHAYIAPGDRHLRLARSGANYIAVLDDGEPVNRHRPSVDVLFQSAAAFAGKNAIGVILTGMGRDGASGMLEMRRSGAYTLAQDEASCVVYGMPREAVLAGGVDEVAPLAEMTNRVMARLATMGERAHRV</sequence>
<feature type="active site" evidence="12 13">
    <location>
        <position position="186"/>
    </location>
</feature>
<evidence type="ECO:0000256" key="3">
    <source>
        <dbReference type="ARBA" id="ARBA00022500"/>
    </source>
</evidence>
<keyword evidence="2 12" id="KW-0963">Cytoplasm</keyword>
<dbReference type="GO" id="GO:0000156">
    <property type="term" value="F:phosphorelay response regulator activity"/>
    <property type="evidence" value="ECO:0007669"/>
    <property type="project" value="InterPro"/>
</dbReference>
<dbReference type="STRING" id="1770053.SAMN05216551_101502"/>
<comment type="catalytic activity">
    <reaction evidence="9 12">
        <text>L-glutaminyl-[protein] + H2O = L-glutamyl-[protein] + NH4(+)</text>
        <dbReference type="Rhea" id="RHEA:16441"/>
        <dbReference type="Rhea" id="RHEA-COMP:10207"/>
        <dbReference type="Rhea" id="RHEA-COMP:10208"/>
        <dbReference type="ChEBI" id="CHEBI:15377"/>
        <dbReference type="ChEBI" id="CHEBI:28938"/>
        <dbReference type="ChEBI" id="CHEBI:29973"/>
        <dbReference type="ChEBI" id="CHEBI:30011"/>
        <dbReference type="EC" id="3.5.1.44"/>
    </reaction>
</comment>
<dbReference type="CDD" id="cd17541">
    <property type="entry name" value="REC_CheB-like"/>
    <property type="match status" value="1"/>
</dbReference>
<accession>A0A1H2PJR5</accession>
<dbReference type="HAMAP" id="MF_00099">
    <property type="entry name" value="CheB_chemtxs"/>
    <property type="match status" value="1"/>
</dbReference>
<dbReference type="Pfam" id="PF01339">
    <property type="entry name" value="CheB_methylest"/>
    <property type="match status" value="1"/>
</dbReference>
<dbReference type="PROSITE" id="PS50122">
    <property type="entry name" value="CHEB"/>
    <property type="match status" value="1"/>
</dbReference>
<dbReference type="Proteomes" id="UP000243719">
    <property type="component" value="Unassembled WGS sequence"/>
</dbReference>
<evidence type="ECO:0000313" key="17">
    <source>
        <dbReference type="EMBL" id="SDV46635.1"/>
    </source>
</evidence>
<dbReference type="Gene3D" id="3.40.50.2300">
    <property type="match status" value="1"/>
</dbReference>
<evidence type="ECO:0000256" key="5">
    <source>
        <dbReference type="ARBA" id="ARBA00022801"/>
    </source>
</evidence>
<evidence type="ECO:0000313" key="18">
    <source>
        <dbReference type="Proteomes" id="UP000243719"/>
    </source>
</evidence>
<dbReference type="Gene3D" id="3.40.50.180">
    <property type="entry name" value="Methylesterase CheB, C-terminal domain"/>
    <property type="match status" value="1"/>
</dbReference>
<evidence type="ECO:0000256" key="6">
    <source>
        <dbReference type="ARBA" id="ARBA00039019"/>
    </source>
</evidence>
<dbReference type="EC" id="3.5.1.44" evidence="6 12"/>
<comment type="similarity">
    <text evidence="10 12">Belongs to the CheB family.</text>
</comment>